<keyword evidence="2" id="KW-1185">Reference proteome</keyword>
<gene>
    <name evidence="1" type="ORF">TNCT_88501</name>
</gene>
<evidence type="ECO:0000313" key="2">
    <source>
        <dbReference type="Proteomes" id="UP000887116"/>
    </source>
</evidence>
<dbReference type="AlphaFoldDB" id="A0A8X6F1P9"/>
<protein>
    <submittedName>
        <fullName evidence="1">Uncharacterized protein</fullName>
    </submittedName>
</protein>
<proteinExistence type="predicted"/>
<organism evidence="1 2">
    <name type="scientific">Trichonephila clavata</name>
    <name type="common">Joro spider</name>
    <name type="synonym">Nephila clavata</name>
    <dbReference type="NCBI Taxonomy" id="2740835"/>
    <lineage>
        <taxon>Eukaryota</taxon>
        <taxon>Metazoa</taxon>
        <taxon>Ecdysozoa</taxon>
        <taxon>Arthropoda</taxon>
        <taxon>Chelicerata</taxon>
        <taxon>Arachnida</taxon>
        <taxon>Araneae</taxon>
        <taxon>Araneomorphae</taxon>
        <taxon>Entelegynae</taxon>
        <taxon>Araneoidea</taxon>
        <taxon>Nephilidae</taxon>
        <taxon>Trichonephila</taxon>
    </lineage>
</organism>
<comment type="caution">
    <text evidence="1">The sequence shown here is derived from an EMBL/GenBank/DDBJ whole genome shotgun (WGS) entry which is preliminary data.</text>
</comment>
<reference evidence="1" key="1">
    <citation type="submission" date="2020-07" db="EMBL/GenBank/DDBJ databases">
        <title>Multicomponent nature underlies the extraordinary mechanical properties of spider dragline silk.</title>
        <authorList>
            <person name="Kono N."/>
            <person name="Nakamura H."/>
            <person name="Mori M."/>
            <person name="Yoshida Y."/>
            <person name="Ohtoshi R."/>
            <person name="Malay A.D."/>
            <person name="Moran D.A.P."/>
            <person name="Tomita M."/>
            <person name="Numata K."/>
            <person name="Arakawa K."/>
        </authorList>
    </citation>
    <scope>NUCLEOTIDE SEQUENCE</scope>
</reference>
<dbReference type="EMBL" id="BMAO01010489">
    <property type="protein sequence ID" value="GFQ67567.1"/>
    <property type="molecule type" value="Genomic_DNA"/>
</dbReference>
<name>A0A8X6F1P9_TRICU</name>
<dbReference type="Proteomes" id="UP000887116">
    <property type="component" value="Unassembled WGS sequence"/>
</dbReference>
<accession>A0A8X6F1P9</accession>
<evidence type="ECO:0000313" key="1">
    <source>
        <dbReference type="EMBL" id="GFQ67567.1"/>
    </source>
</evidence>
<sequence>MDAERKLIASEATTVFFVLLGEKGSKSVLDWMMKEGLIPYSWTRRRLNEIKLAVDASKKLLVKLNTPQALKIISSLDSINL</sequence>